<accession>A0A068YHM1</accession>
<evidence type="ECO:0000256" key="1">
    <source>
        <dbReference type="SAM" id="MobiDB-lite"/>
    </source>
</evidence>
<keyword evidence="3" id="KW-1185">Reference proteome</keyword>
<sequence length="111" mass="12518">MHGSRKDDRNDKMVYLDECEESMASQETHGEVDYDADDEYEVDSNGEEVLSRVVSKEAAITKNTPIVTRRAQVASSSSPSPCQGDTSRRPPTWIYAILYLCSCCKYEQARD</sequence>
<gene>
    <name evidence="2" type="ORF">EmuJ_000940100</name>
</gene>
<name>A0A068YHM1_ECHMU</name>
<proteinExistence type="predicted"/>
<reference evidence="2" key="1">
    <citation type="journal article" date="2013" name="Nature">
        <title>The genomes of four tapeworm species reveal adaptations to parasitism.</title>
        <authorList>
            <person name="Tsai I.J."/>
            <person name="Zarowiecki M."/>
            <person name="Holroyd N."/>
            <person name="Garciarrubio A."/>
            <person name="Sanchez-Flores A."/>
            <person name="Brooks K.L."/>
            <person name="Tracey A."/>
            <person name="Bobes R.J."/>
            <person name="Fragoso G."/>
            <person name="Sciutto E."/>
            <person name="Aslett M."/>
            <person name="Beasley H."/>
            <person name="Bennett H.M."/>
            <person name="Cai J."/>
            <person name="Camicia F."/>
            <person name="Clark R."/>
            <person name="Cucher M."/>
            <person name="De Silva N."/>
            <person name="Day T.A."/>
            <person name="Deplazes P."/>
            <person name="Estrada K."/>
            <person name="Fernandez C."/>
            <person name="Holland P.W."/>
            <person name="Hou J."/>
            <person name="Hu S."/>
            <person name="Huckvale T."/>
            <person name="Hung S.S."/>
            <person name="Kamenetzky L."/>
            <person name="Keane J.A."/>
            <person name="Kiss F."/>
            <person name="Koziol U."/>
            <person name="Lambert O."/>
            <person name="Liu K."/>
            <person name="Luo X."/>
            <person name="Luo Y."/>
            <person name="Macchiaroli N."/>
            <person name="Nichol S."/>
            <person name="Paps J."/>
            <person name="Parkinson J."/>
            <person name="Pouchkina-Stantcheva N."/>
            <person name="Riddiford N."/>
            <person name="Rosenzvit M."/>
            <person name="Salinas G."/>
            <person name="Wasmuth J.D."/>
            <person name="Zamanian M."/>
            <person name="Zheng Y."/>
            <person name="Cai X."/>
            <person name="Soberon X."/>
            <person name="Olson P.D."/>
            <person name="Laclette J.P."/>
            <person name="Brehm K."/>
            <person name="Berriman M."/>
            <person name="Garciarrubio A."/>
            <person name="Bobes R.J."/>
            <person name="Fragoso G."/>
            <person name="Sanchez-Flores A."/>
            <person name="Estrada K."/>
            <person name="Cevallos M.A."/>
            <person name="Morett E."/>
            <person name="Gonzalez V."/>
            <person name="Portillo T."/>
            <person name="Ochoa-Leyva A."/>
            <person name="Jose M.V."/>
            <person name="Sciutto E."/>
            <person name="Landa A."/>
            <person name="Jimenez L."/>
            <person name="Valdes V."/>
            <person name="Carrero J.C."/>
            <person name="Larralde C."/>
            <person name="Morales-Montor J."/>
            <person name="Limon-Lason J."/>
            <person name="Soberon X."/>
            <person name="Laclette J.P."/>
        </authorList>
    </citation>
    <scope>NUCLEOTIDE SEQUENCE [LARGE SCALE GENOMIC DNA]</scope>
</reference>
<protein>
    <submittedName>
        <fullName evidence="2">Uncharacterized protein</fullName>
    </submittedName>
</protein>
<dbReference type="OrthoDB" id="439808at2759"/>
<organism evidence="2 3">
    <name type="scientific">Echinococcus multilocularis</name>
    <name type="common">Fox tapeworm</name>
    <dbReference type="NCBI Taxonomy" id="6211"/>
    <lineage>
        <taxon>Eukaryota</taxon>
        <taxon>Metazoa</taxon>
        <taxon>Spiralia</taxon>
        <taxon>Lophotrochozoa</taxon>
        <taxon>Platyhelminthes</taxon>
        <taxon>Cestoda</taxon>
        <taxon>Eucestoda</taxon>
        <taxon>Cyclophyllidea</taxon>
        <taxon>Taeniidae</taxon>
        <taxon>Echinococcus</taxon>
    </lineage>
</organism>
<reference evidence="2" key="2">
    <citation type="submission" date="2015-11" db="EMBL/GenBank/DDBJ databases">
        <authorList>
            <person name="Zhang Y."/>
            <person name="Guo Z."/>
        </authorList>
    </citation>
    <scope>NUCLEOTIDE SEQUENCE</scope>
</reference>
<feature type="compositionally biased region" description="Polar residues" evidence="1">
    <location>
        <begin position="73"/>
        <end position="85"/>
    </location>
</feature>
<evidence type="ECO:0000313" key="3">
    <source>
        <dbReference type="Proteomes" id="UP000017246"/>
    </source>
</evidence>
<dbReference type="Proteomes" id="UP000017246">
    <property type="component" value="Unassembled WGS sequence"/>
</dbReference>
<feature type="region of interest" description="Disordered" evidence="1">
    <location>
        <begin position="70"/>
        <end position="89"/>
    </location>
</feature>
<dbReference type="AlphaFoldDB" id="A0A068YHM1"/>
<dbReference type="OMA" id="CKYEQAR"/>
<dbReference type="EMBL" id="LN902842">
    <property type="protein sequence ID" value="CDS41724.1"/>
    <property type="molecule type" value="Genomic_DNA"/>
</dbReference>
<evidence type="ECO:0000313" key="2">
    <source>
        <dbReference type="EMBL" id="CDS41724.1"/>
    </source>
</evidence>